<dbReference type="InterPro" id="IPR013757">
    <property type="entry name" value="Topo_IIA_A_a_sf"/>
</dbReference>
<evidence type="ECO:0000256" key="9">
    <source>
        <dbReference type="ARBA" id="ARBA00023125"/>
    </source>
</evidence>
<protein>
    <recommendedName>
        <fullName evidence="11">DNA gyrase subunit A, chloroplastic/mitochondrial</fullName>
        <ecNumber evidence="5">5.6.2.2</ecNumber>
    </recommendedName>
</protein>
<dbReference type="FunFam" id="3.30.1360.40:FF:000002">
    <property type="entry name" value="DNA gyrase subunit A"/>
    <property type="match status" value="1"/>
</dbReference>
<name>A0AA38L792_TAXCH</name>
<gene>
    <name evidence="15" type="ORF">KI387_023015</name>
</gene>
<dbReference type="InterPro" id="IPR050220">
    <property type="entry name" value="Type_II_DNA_Topoisomerases"/>
</dbReference>
<comment type="subcellular location">
    <subcellularLocation>
        <location evidence="2">Mitochondrion</location>
    </subcellularLocation>
    <subcellularLocation>
        <location evidence="3">Plastid</location>
        <location evidence="3">Chloroplast</location>
    </subcellularLocation>
</comment>
<dbReference type="GO" id="GO:0009330">
    <property type="term" value="C:DNA topoisomerase type II (double strand cut, ATP-hydrolyzing) complex"/>
    <property type="evidence" value="ECO:0007669"/>
    <property type="project" value="TreeGrafter"/>
</dbReference>
<keyword evidence="7" id="KW-0067">ATP-binding</keyword>
<dbReference type="GO" id="GO:0005524">
    <property type="term" value="F:ATP binding"/>
    <property type="evidence" value="ECO:0007669"/>
    <property type="project" value="UniProtKB-KW"/>
</dbReference>
<dbReference type="CDD" id="cd00187">
    <property type="entry name" value="TOP4c"/>
    <property type="match status" value="1"/>
</dbReference>
<dbReference type="EC" id="5.6.2.2" evidence="5"/>
<keyword evidence="9 12" id="KW-0238">DNA-binding</keyword>
<keyword evidence="8 12" id="KW-0799">Topoisomerase</keyword>
<dbReference type="Gene3D" id="3.30.1360.40">
    <property type="match status" value="1"/>
</dbReference>
<organism evidence="15 16">
    <name type="scientific">Taxus chinensis</name>
    <name type="common">Chinese yew</name>
    <name type="synonym">Taxus wallichiana var. chinensis</name>
    <dbReference type="NCBI Taxonomy" id="29808"/>
    <lineage>
        <taxon>Eukaryota</taxon>
        <taxon>Viridiplantae</taxon>
        <taxon>Streptophyta</taxon>
        <taxon>Embryophyta</taxon>
        <taxon>Tracheophyta</taxon>
        <taxon>Spermatophyta</taxon>
        <taxon>Pinopsida</taxon>
        <taxon>Pinidae</taxon>
        <taxon>Conifers II</taxon>
        <taxon>Cupressales</taxon>
        <taxon>Taxaceae</taxon>
        <taxon>Taxus</taxon>
    </lineage>
</organism>
<evidence type="ECO:0000256" key="2">
    <source>
        <dbReference type="ARBA" id="ARBA00004173"/>
    </source>
</evidence>
<dbReference type="AlphaFoldDB" id="A0AA38L792"/>
<dbReference type="PANTHER" id="PTHR43493:SF5">
    <property type="entry name" value="DNA GYRASE SUBUNIT A, CHLOROPLASTIC_MITOCHONDRIAL"/>
    <property type="match status" value="1"/>
</dbReference>
<dbReference type="InterPro" id="IPR002205">
    <property type="entry name" value="Topo_IIA_dom_A"/>
</dbReference>
<dbReference type="Pfam" id="PF00521">
    <property type="entry name" value="DNA_topoisoIV"/>
    <property type="match status" value="1"/>
</dbReference>
<evidence type="ECO:0000256" key="13">
    <source>
        <dbReference type="SAM" id="MobiDB-lite"/>
    </source>
</evidence>
<evidence type="ECO:0000256" key="1">
    <source>
        <dbReference type="ARBA" id="ARBA00000185"/>
    </source>
</evidence>
<feature type="domain" description="Topo IIA-type catalytic" evidence="14">
    <location>
        <begin position="125"/>
        <end position="593"/>
    </location>
</feature>
<dbReference type="Pfam" id="PF03989">
    <property type="entry name" value="DNA_gyraseA_C"/>
    <property type="match status" value="6"/>
</dbReference>
<keyword evidence="16" id="KW-1185">Reference proteome</keyword>
<dbReference type="FunFam" id="2.120.10.90:FF:000007">
    <property type="entry name" value="DNA gyrase subunit A"/>
    <property type="match status" value="1"/>
</dbReference>
<dbReference type="Proteomes" id="UP000824469">
    <property type="component" value="Unassembled WGS sequence"/>
</dbReference>
<keyword evidence="6" id="KW-0547">Nucleotide-binding</keyword>
<comment type="caution">
    <text evidence="15">The sequence shown here is derived from an EMBL/GenBank/DDBJ whole genome shotgun (WGS) entry which is preliminary data.</text>
</comment>
<dbReference type="FunFam" id="3.90.199.10:FF:000001">
    <property type="entry name" value="DNA gyrase subunit A"/>
    <property type="match status" value="1"/>
</dbReference>
<dbReference type="OMA" id="THHWLLF"/>
<dbReference type="SUPFAM" id="SSF101904">
    <property type="entry name" value="GyrA/ParC C-terminal domain-like"/>
    <property type="match status" value="1"/>
</dbReference>
<evidence type="ECO:0000256" key="8">
    <source>
        <dbReference type="ARBA" id="ARBA00023029"/>
    </source>
</evidence>
<dbReference type="NCBIfam" id="NF004043">
    <property type="entry name" value="PRK05560.1"/>
    <property type="match status" value="1"/>
</dbReference>
<comment type="similarity">
    <text evidence="4">Belongs to the type II topoisomerase GyrA/ParC subunit family.</text>
</comment>
<evidence type="ECO:0000256" key="4">
    <source>
        <dbReference type="ARBA" id="ARBA00008263"/>
    </source>
</evidence>
<proteinExistence type="inferred from homology"/>
<evidence type="ECO:0000256" key="10">
    <source>
        <dbReference type="ARBA" id="ARBA00023235"/>
    </source>
</evidence>
<keyword evidence="10 12" id="KW-0413">Isomerase</keyword>
<dbReference type="PANTHER" id="PTHR43493">
    <property type="entry name" value="DNA GYRASE/TOPOISOMERASE SUBUNIT A"/>
    <property type="match status" value="1"/>
</dbReference>
<dbReference type="InterPro" id="IPR013760">
    <property type="entry name" value="Topo_IIA-like_dom_sf"/>
</dbReference>
<dbReference type="Gene3D" id="2.120.10.90">
    <property type="entry name" value="DNA gyrase/topoisomerase IV, subunit A, C-terminal"/>
    <property type="match status" value="1"/>
</dbReference>
<dbReference type="SMART" id="SM00434">
    <property type="entry name" value="TOP4c"/>
    <property type="match status" value="1"/>
</dbReference>
<dbReference type="PROSITE" id="PS52040">
    <property type="entry name" value="TOPO_IIA"/>
    <property type="match status" value="1"/>
</dbReference>
<dbReference type="EMBL" id="JAHRHJ020000005">
    <property type="protein sequence ID" value="KAH9314388.1"/>
    <property type="molecule type" value="Genomic_DNA"/>
</dbReference>
<dbReference type="SUPFAM" id="SSF56719">
    <property type="entry name" value="Type II DNA topoisomerase"/>
    <property type="match status" value="1"/>
</dbReference>
<sequence>MALSARFLQRLPLVPLSRYCSSPALLSLRKCQSQQRMFTLRCQNARLLHAFSGGNGLGRRVKIQARSKDEGIPVAEEGNGGEESQQNGALFERPPDERIVAVELHKEATDSYLAYAMSVLLGRALPDVRDGLKPVHRRILFAMHELGLSSRKPHKKCARVVGEVLGKFHPHGDTAVYDALVRMAQGFSLRSPLISGHGNFGSVDADPPAAMRYTESRLEALSEAMLLADLELDTVDFVANFDGSQKEPSLLPARLPHVLLNGAAGIAVGMATNIPPHNLGEVTDALIALIHNPGATVQQLMEYMPAPDFPTGGKIMGDIGILEAYRTGRGSLILRGKTEVEVLNKKTNQTAIIITELPYQTNKAALVEKIAQLVDGKDLEGISSIRDESDRSGMRIVLELKRGSESSIVLNNLYKSTSLQSSFSCNMVGLLDGRPKLMGLKDMLQAFLDFRCSVVERRAKFQLKVAEERDHIVKGILIGLRNLDGVISLIKKSQSHSESITGLQEAYNISDKQAEALLNITLRRLTSLERDKFIEEHKTLSGEITNLIELLADRNKILQVVEKEALELKDKFGTPRRSILEEGVTAELEEIDVIPNEEALLALSKKGYVKRMKPDTFNLQHRGTAGKSLGKLRRDDSMSEFVTCRAHDHILYFSDKGTVYGARAYKVPECSRTATGIPLVRILSLSPEEKITSFIPVSEFRADQYLIMLTANGYIKRVSLDLFSSIRPSGIIAIQLVPEDELKWARCCADGDIIVVGSRNGKLVMSYSEMLRKTGRTSRGSISMRLKGEDKVASMDIVPVSMQQKLHDILQSPEYREKNISAPWLLLVSESGYGKRVPLSNFRTSSLRRVGVMGYKLPPEDRLAALFVVGFSLSDDGESDEQVALVSHSGTLNRIMIRDIRICKPSARGVRLMKLEEGGKIQSVSILAASELNTDDLEDSELQDVSS</sequence>
<accession>A0AA38L792</accession>
<evidence type="ECO:0000256" key="11">
    <source>
        <dbReference type="ARBA" id="ARBA00074255"/>
    </source>
</evidence>
<reference evidence="15 16" key="1">
    <citation type="journal article" date="2021" name="Nat. Plants">
        <title>The Taxus genome provides insights into paclitaxel biosynthesis.</title>
        <authorList>
            <person name="Xiong X."/>
            <person name="Gou J."/>
            <person name="Liao Q."/>
            <person name="Li Y."/>
            <person name="Zhou Q."/>
            <person name="Bi G."/>
            <person name="Li C."/>
            <person name="Du R."/>
            <person name="Wang X."/>
            <person name="Sun T."/>
            <person name="Guo L."/>
            <person name="Liang H."/>
            <person name="Lu P."/>
            <person name="Wu Y."/>
            <person name="Zhang Z."/>
            <person name="Ro D.K."/>
            <person name="Shang Y."/>
            <person name="Huang S."/>
            <person name="Yan J."/>
        </authorList>
    </citation>
    <scope>NUCLEOTIDE SEQUENCE [LARGE SCALE GENOMIC DNA]</scope>
    <source>
        <strain evidence="15">Ta-2019</strain>
    </source>
</reference>
<comment type="catalytic activity">
    <reaction evidence="1 12">
        <text>ATP-dependent breakage, passage and rejoining of double-stranded DNA.</text>
        <dbReference type="EC" id="5.6.2.2"/>
    </reaction>
</comment>
<dbReference type="InterPro" id="IPR035516">
    <property type="entry name" value="Gyrase/topoIV_suA_C"/>
</dbReference>
<evidence type="ECO:0000259" key="14">
    <source>
        <dbReference type="PROSITE" id="PS52040"/>
    </source>
</evidence>
<evidence type="ECO:0000256" key="12">
    <source>
        <dbReference type="PROSITE-ProRule" id="PRU01384"/>
    </source>
</evidence>
<evidence type="ECO:0000256" key="7">
    <source>
        <dbReference type="ARBA" id="ARBA00022840"/>
    </source>
</evidence>
<dbReference type="GO" id="GO:0009507">
    <property type="term" value="C:chloroplast"/>
    <property type="evidence" value="ECO:0007669"/>
    <property type="project" value="UniProtKB-SubCell"/>
</dbReference>
<feature type="region of interest" description="Disordered" evidence="13">
    <location>
        <begin position="70"/>
        <end position="90"/>
    </location>
</feature>
<dbReference type="GO" id="GO:0003918">
    <property type="term" value="F:DNA topoisomerase type II (double strand cut, ATP-hydrolyzing) activity"/>
    <property type="evidence" value="ECO:0007669"/>
    <property type="project" value="UniProtKB-EC"/>
</dbReference>
<dbReference type="NCBIfam" id="NF004044">
    <property type="entry name" value="PRK05561.1"/>
    <property type="match status" value="1"/>
</dbReference>
<evidence type="ECO:0000256" key="6">
    <source>
        <dbReference type="ARBA" id="ARBA00022741"/>
    </source>
</evidence>
<dbReference type="FunFam" id="1.10.268.10:FF:000001">
    <property type="entry name" value="DNA gyrase subunit A"/>
    <property type="match status" value="1"/>
</dbReference>
<evidence type="ECO:0000313" key="15">
    <source>
        <dbReference type="EMBL" id="KAH9314388.1"/>
    </source>
</evidence>
<evidence type="ECO:0000313" key="16">
    <source>
        <dbReference type="Proteomes" id="UP000824469"/>
    </source>
</evidence>
<dbReference type="InterPro" id="IPR006691">
    <property type="entry name" value="GyrA/parC_rep"/>
</dbReference>
<dbReference type="Gene3D" id="1.10.268.10">
    <property type="entry name" value="Topoisomerase, domain 3"/>
    <property type="match status" value="1"/>
</dbReference>
<dbReference type="InterPro" id="IPR013758">
    <property type="entry name" value="Topo_IIA_A/C_ab"/>
</dbReference>
<dbReference type="GO" id="GO:0003677">
    <property type="term" value="F:DNA binding"/>
    <property type="evidence" value="ECO:0007669"/>
    <property type="project" value="UniProtKB-UniRule"/>
</dbReference>
<dbReference type="GO" id="GO:0005739">
    <property type="term" value="C:mitochondrion"/>
    <property type="evidence" value="ECO:0007669"/>
    <property type="project" value="UniProtKB-SubCell"/>
</dbReference>
<feature type="active site" description="O-(5'-phospho-DNA)-tyrosine intermediate" evidence="12">
    <location>
        <position position="213"/>
    </location>
</feature>
<dbReference type="GO" id="GO:0006265">
    <property type="term" value="P:DNA topological change"/>
    <property type="evidence" value="ECO:0007669"/>
    <property type="project" value="UniProtKB-UniRule"/>
</dbReference>
<evidence type="ECO:0000256" key="3">
    <source>
        <dbReference type="ARBA" id="ARBA00004229"/>
    </source>
</evidence>
<evidence type="ECO:0000256" key="5">
    <source>
        <dbReference type="ARBA" id="ARBA00012895"/>
    </source>
</evidence>
<dbReference type="NCBIfam" id="TIGR01063">
    <property type="entry name" value="gyrA"/>
    <property type="match status" value="1"/>
</dbReference>
<dbReference type="Gene3D" id="3.90.199.10">
    <property type="entry name" value="Topoisomerase II, domain 5"/>
    <property type="match status" value="1"/>
</dbReference>